<dbReference type="GO" id="GO:0016887">
    <property type="term" value="F:ATP hydrolysis activity"/>
    <property type="evidence" value="ECO:0007669"/>
    <property type="project" value="InterPro"/>
</dbReference>
<dbReference type="GO" id="GO:0005524">
    <property type="term" value="F:ATP binding"/>
    <property type="evidence" value="ECO:0007669"/>
    <property type="project" value="UniProtKB-KW"/>
</dbReference>
<dbReference type="InterPro" id="IPR050166">
    <property type="entry name" value="ABC_transporter_ATP-bind"/>
</dbReference>
<dbReference type="PANTHER" id="PTHR42788:SF13">
    <property type="entry name" value="ALIPHATIC SULFONATES IMPORT ATP-BINDING PROTEIN SSUB"/>
    <property type="match status" value="1"/>
</dbReference>
<organism evidence="6 7">
    <name type="scientific">Pseudooceanicola sediminis</name>
    <dbReference type="NCBI Taxonomy" id="2211117"/>
    <lineage>
        <taxon>Bacteria</taxon>
        <taxon>Pseudomonadati</taxon>
        <taxon>Pseudomonadota</taxon>
        <taxon>Alphaproteobacteria</taxon>
        <taxon>Rhodobacterales</taxon>
        <taxon>Paracoccaceae</taxon>
        <taxon>Pseudooceanicola</taxon>
    </lineage>
</organism>
<reference evidence="6 7" key="1">
    <citation type="submission" date="2018-08" db="EMBL/GenBank/DDBJ databases">
        <title>Pseudooceanicola sediminis CY03 in the family Rhodobacteracea.</title>
        <authorList>
            <person name="Zhang Y.-J."/>
        </authorList>
    </citation>
    <scope>NUCLEOTIDE SEQUENCE [LARGE SCALE GENOMIC DNA]</scope>
    <source>
        <strain evidence="6 7">CY03</strain>
    </source>
</reference>
<keyword evidence="7" id="KW-1185">Reference proteome</keyword>
<evidence type="ECO:0000256" key="3">
    <source>
        <dbReference type="ARBA" id="ARBA00022741"/>
    </source>
</evidence>
<dbReference type="SMART" id="SM00382">
    <property type="entry name" value="AAA"/>
    <property type="match status" value="1"/>
</dbReference>
<accession>A0A399J1E1</accession>
<gene>
    <name evidence="6" type="ORF">DL237_08705</name>
</gene>
<keyword evidence="3" id="KW-0547">Nucleotide-binding</keyword>
<keyword evidence="2" id="KW-0813">Transport</keyword>
<evidence type="ECO:0000256" key="1">
    <source>
        <dbReference type="ARBA" id="ARBA00005417"/>
    </source>
</evidence>
<evidence type="ECO:0000313" key="6">
    <source>
        <dbReference type="EMBL" id="RII39218.1"/>
    </source>
</evidence>
<dbReference type="Pfam" id="PF00005">
    <property type="entry name" value="ABC_tran"/>
    <property type="match status" value="1"/>
</dbReference>
<evidence type="ECO:0000256" key="4">
    <source>
        <dbReference type="ARBA" id="ARBA00022840"/>
    </source>
</evidence>
<dbReference type="PANTHER" id="PTHR42788">
    <property type="entry name" value="TAURINE IMPORT ATP-BINDING PROTEIN-RELATED"/>
    <property type="match status" value="1"/>
</dbReference>
<dbReference type="InterPro" id="IPR003593">
    <property type="entry name" value="AAA+_ATPase"/>
</dbReference>
<proteinExistence type="inferred from homology"/>
<dbReference type="Gene3D" id="3.40.50.300">
    <property type="entry name" value="P-loop containing nucleotide triphosphate hydrolases"/>
    <property type="match status" value="1"/>
</dbReference>
<comment type="similarity">
    <text evidence="1">Belongs to the ABC transporter superfamily.</text>
</comment>
<keyword evidence="4 6" id="KW-0067">ATP-binding</keyword>
<dbReference type="CDD" id="cd03293">
    <property type="entry name" value="ABC_NrtD_SsuB_transporters"/>
    <property type="match status" value="1"/>
</dbReference>
<name>A0A399J1E1_9RHOB</name>
<feature type="domain" description="ABC transporter" evidence="5">
    <location>
        <begin position="5"/>
        <end position="233"/>
    </location>
</feature>
<protein>
    <submittedName>
        <fullName evidence="6">ABC transporter ATP-binding protein</fullName>
    </submittedName>
</protein>
<sequence length="243" mass="25753">MAPILNAQGIGLSFPGAPHPVLQGFDLVVEPGEFVAIVGSSGVGKSTLLRVVAGLVAPDTGTVTVTTSEAPDRRRRAIVFQDGRLMPWRDLRANIGYGLEGLKVSAATRRARVDDVLELTGLSHLADRYPHQLSGGQIQRGGIARALAVQPDLLLMDEPFSAVDALTRESLQDEVLRLWQASGKAVLFVTHDIAEAAFLADRVIVLAGSPAGIVLDEHIALARPRDRADPALDAIGKRIGAAL</sequence>
<dbReference type="OrthoDB" id="9802264at2"/>
<dbReference type="EMBL" id="QWJJ01000006">
    <property type="protein sequence ID" value="RII39218.1"/>
    <property type="molecule type" value="Genomic_DNA"/>
</dbReference>
<dbReference type="AlphaFoldDB" id="A0A399J1E1"/>
<evidence type="ECO:0000256" key="2">
    <source>
        <dbReference type="ARBA" id="ARBA00022448"/>
    </source>
</evidence>
<dbReference type="SUPFAM" id="SSF52540">
    <property type="entry name" value="P-loop containing nucleoside triphosphate hydrolases"/>
    <property type="match status" value="1"/>
</dbReference>
<dbReference type="InterPro" id="IPR027417">
    <property type="entry name" value="P-loop_NTPase"/>
</dbReference>
<evidence type="ECO:0000313" key="7">
    <source>
        <dbReference type="Proteomes" id="UP000265848"/>
    </source>
</evidence>
<dbReference type="PROSITE" id="PS50893">
    <property type="entry name" value="ABC_TRANSPORTER_2"/>
    <property type="match status" value="1"/>
</dbReference>
<comment type="caution">
    <text evidence="6">The sequence shown here is derived from an EMBL/GenBank/DDBJ whole genome shotgun (WGS) entry which is preliminary data.</text>
</comment>
<evidence type="ECO:0000259" key="5">
    <source>
        <dbReference type="PROSITE" id="PS50893"/>
    </source>
</evidence>
<dbReference type="Proteomes" id="UP000265848">
    <property type="component" value="Unassembled WGS sequence"/>
</dbReference>
<dbReference type="InterPro" id="IPR003439">
    <property type="entry name" value="ABC_transporter-like_ATP-bd"/>
</dbReference>
<dbReference type="RefSeq" id="WP_119398657.1">
    <property type="nucleotide sequence ID" value="NZ_QWJJ01000006.1"/>
</dbReference>